<name>A0ABW4AW95_9GAMM</name>
<dbReference type="PANTHER" id="PTHR32089:SF112">
    <property type="entry name" value="LYSOZYME-LIKE PROTEIN-RELATED"/>
    <property type="match status" value="1"/>
</dbReference>
<dbReference type="Gene3D" id="3.30.450.20">
    <property type="entry name" value="PAS domain"/>
    <property type="match status" value="1"/>
</dbReference>
<dbReference type="SMART" id="SM00304">
    <property type="entry name" value="HAMP"/>
    <property type="match status" value="1"/>
</dbReference>
<keyword evidence="5" id="KW-0812">Transmembrane</keyword>
<feature type="transmembrane region" description="Helical" evidence="5">
    <location>
        <begin position="298"/>
        <end position="321"/>
    </location>
</feature>
<dbReference type="InterPro" id="IPR004089">
    <property type="entry name" value="MCPsignal_dom"/>
</dbReference>
<keyword evidence="9" id="KW-1185">Reference proteome</keyword>
<gene>
    <name evidence="8" type="ORF">ACFQ45_01010</name>
</gene>
<evidence type="ECO:0000313" key="9">
    <source>
        <dbReference type="Proteomes" id="UP001597059"/>
    </source>
</evidence>
<dbReference type="RefSeq" id="WP_377364420.1">
    <property type="nucleotide sequence ID" value="NZ_JBHTMN010000003.1"/>
</dbReference>
<keyword evidence="5" id="KW-0472">Membrane</keyword>
<feature type="domain" description="Methyl-accepting transducer" evidence="6">
    <location>
        <begin position="383"/>
        <end position="619"/>
    </location>
</feature>
<evidence type="ECO:0000259" key="7">
    <source>
        <dbReference type="PROSITE" id="PS50885"/>
    </source>
</evidence>
<dbReference type="InterPro" id="IPR003660">
    <property type="entry name" value="HAMP_dom"/>
</dbReference>
<organism evidence="8 9">
    <name type="scientific">Rhodanobacter aciditrophus</name>
    <dbReference type="NCBI Taxonomy" id="1623218"/>
    <lineage>
        <taxon>Bacteria</taxon>
        <taxon>Pseudomonadati</taxon>
        <taxon>Pseudomonadota</taxon>
        <taxon>Gammaproteobacteria</taxon>
        <taxon>Lysobacterales</taxon>
        <taxon>Rhodanobacteraceae</taxon>
        <taxon>Rhodanobacter</taxon>
    </lineage>
</organism>
<dbReference type="PROSITE" id="PS50885">
    <property type="entry name" value="HAMP"/>
    <property type="match status" value="1"/>
</dbReference>
<dbReference type="PRINTS" id="PR00260">
    <property type="entry name" value="CHEMTRNSDUCR"/>
</dbReference>
<evidence type="ECO:0000259" key="6">
    <source>
        <dbReference type="PROSITE" id="PS50111"/>
    </source>
</evidence>
<evidence type="ECO:0000256" key="2">
    <source>
        <dbReference type="ARBA" id="ARBA00023224"/>
    </source>
</evidence>
<comment type="similarity">
    <text evidence="3">Belongs to the methyl-accepting chemotaxis (MCP) protein family.</text>
</comment>
<dbReference type="Pfam" id="PF17201">
    <property type="entry name" value="Cache_3-Cache_2"/>
    <property type="match status" value="1"/>
</dbReference>
<comment type="subcellular location">
    <subcellularLocation>
        <location evidence="1">Membrane</location>
    </subcellularLocation>
</comment>
<protein>
    <submittedName>
        <fullName evidence="8">Methyl-accepting chemotaxis protein</fullName>
    </submittedName>
</protein>
<dbReference type="Gene3D" id="1.10.287.950">
    <property type="entry name" value="Methyl-accepting chemotaxis protein"/>
    <property type="match status" value="1"/>
</dbReference>
<feature type="domain" description="HAMP" evidence="7">
    <location>
        <begin position="322"/>
        <end position="378"/>
    </location>
</feature>
<reference evidence="9" key="1">
    <citation type="journal article" date="2019" name="Int. J. Syst. Evol. Microbiol.">
        <title>The Global Catalogue of Microorganisms (GCM) 10K type strain sequencing project: providing services to taxonomists for standard genome sequencing and annotation.</title>
        <authorList>
            <consortium name="The Broad Institute Genomics Platform"/>
            <consortium name="The Broad Institute Genome Sequencing Center for Infectious Disease"/>
            <person name="Wu L."/>
            <person name="Ma J."/>
        </authorList>
    </citation>
    <scope>NUCLEOTIDE SEQUENCE [LARGE SCALE GENOMIC DNA]</scope>
    <source>
        <strain evidence="9">JCM 30774</strain>
    </source>
</reference>
<dbReference type="InterPro" id="IPR004090">
    <property type="entry name" value="Chemotax_Me-accpt_rcpt"/>
</dbReference>
<dbReference type="InterPro" id="IPR033462">
    <property type="entry name" value="Cache_3-Cache_2"/>
</dbReference>
<evidence type="ECO:0000313" key="8">
    <source>
        <dbReference type="EMBL" id="MFD1381927.1"/>
    </source>
</evidence>
<comment type="caution">
    <text evidence="8">The sequence shown here is derived from an EMBL/GenBank/DDBJ whole genome shotgun (WGS) entry which is preliminary data.</text>
</comment>
<dbReference type="CDD" id="cd11386">
    <property type="entry name" value="MCP_signal"/>
    <property type="match status" value="1"/>
</dbReference>
<keyword evidence="5" id="KW-1133">Transmembrane helix</keyword>
<dbReference type="SUPFAM" id="SSF58104">
    <property type="entry name" value="Methyl-accepting chemotaxis protein (MCP) signaling domain"/>
    <property type="match status" value="1"/>
</dbReference>
<evidence type="ECO:0000256" key="5">
    <source>
        <dbReference type="SAM" id="Phobius"/>
    </source>
</evidence>
<evidence type="ECO:0000256" key="3">
    <source>
        <dbReference type="ARBA" id="ARBA00029447"/>
    </source>
</evidence>
<accession>A0ABW4AW95</accession>
<dbReference type="EMBL" id="JBHTMN010000003">
    <property type="protein sequence ID" value="MFD1381927.1"/>
    <property type="molecule type" value="Genomic_DNA"/>
</dbReference>
<dbReference type="SMART" id="SM00283">
    <property type="entry name" value="MA"/>
    <property type="match status" value="1"/>
</dbReference>
<dbReference type="CDD" id="cd12912">
    <property type="entry name" value="PDC2_MCP_like"/>
    <property type="match status" value="1"/>
</dbReference>
<dbReference type="CDD" id="cd06225">
    <property type="entry name" value="HAMP"/>
    <property type="match status" value="1"/>
</dbReference>
<dbReference type="Pfam" id="PF00015">
    <property type="entry name" value="MCPsignal"/>
    <property type="match status" value="1"/>
</dbReference>
<dbReference type="PANTHER" id="PTHR32089">
    <property type="entry name" value="METHYL-ACCEPTING CHEMOTAXIS PROTEIN MCPB"/>
    <property type="match status" value="1"/>
</dbReference>
<keyword evidence="2 4" id="KW-0807">Transducer</keyword>
<dbReference type="Proteomes" id="UP001597059">
    <property type="component" value="Unassembled WGS sequence"/>
</dbReference>
<evidence type="ECO:0000256" key="4">
    <source>
        <dbReference type="PROSITE-ProRule" id="PRU00284"/>
    </source>
</evidence>
<dbReference type="Pfam" id="PF00672">
    <property type="entry name" value="HAMP"/>
    <property type="match status" value="1"/>
</dbReference>
<evidence type="ECO:0000256" key="1">
    <source>
        <dbReference type="ARBA" id="ARBA00004370"/>
    </source>
</evidence>
<proteinExistence type="inferred from homology"/>
<dbReference type="PROSITE" id="PS50111">
    <property type="entry name" value="CHEMOTAXIS_TRANSDUC_2"/>
    <property type="match status" value="1"/>
</dbReference>
<sequence length="656" mass="71671">MFSSLRNMRLPNQVSLGSLILICAIFIVMVLSISKLLSVQLNDIVSNHQQTEVSLIAHELESEYRMVKESLTRSNNLVNATLSPMITARNGQYQIQGAALTSRSPALLNLKQASQAEIVLGSRSGNRLNVIASTDSKVANAFSLPSTLSSDGSFGKVTIGSQKYFATVGTLSSNQELSLITLIPYDAVLNEVSAHLNGLKFGKSGYIYVADTGADEAKLVVHPSLAGKNLYSLFPDLKANFREMYQSDAGIFYYTAKVAGQDKEQRESKAIFQKVEGWNWVVVIKTYTSEYQEEINSVLLFTAIVAAVGAVILSLTVWWFVRRTLNPLREISSGLNEIGQGNLAFRFNKQVDSNSNNELHQLQTSIQIMRDNLLTLINQVKQSSVHLIESSQRINESNAELFDKANQSTQSCTEVASAIQQVSVATEEVATSTVEVSEETKQVNGMTERGHLAVKDVEKTVANLSTSFEHAAKTIEEVEVSTTNIGAVITVINEIAEQTNLLALNAAIEAARAGEQGRGFAVVADEVRVLAQRTQQSTEEIREVVERLQKGSRSAVATMENGRDQVALSVEQAGDAGALLTQIHDSMVLVAERIAHVATASEEQSVAATQIRGNSEDLHNAAQSTLDEVRNSQQQSERIYELANELQANLSKFRIQ</sequence>